<dbReference type="Proteomes" id="UP000004810">
    <property type="component" value="Unassembled WGS sequence"/>
</dbReference>
<dbReference type="EMBL" id="ADBV01007103">
    <property type="protein sequence ID" value="EJW77990.1"/>
    <property type="molecule type" value="Genomic_DNA"/>
</dbReference>
<proteinExistence type="predicted"/>
<protein>
    <submittedName>
        <fullName evidence="1">Uncharacterized protein</fullName>
    </submittedName>
</protein>
<name>J9AU47_WUCBA</name>
<evidence type="ECO:0000313" key="1">
    <source>
        <dbReference type="EMBL" id="EJW77990.1"/>
    </source>
</evidence>
<comment type="caution">
    <text evidence="1">The sequence shown here is derived from an EMBL/GenBank/DDBJ whole genome shotgun (WGS) entry which is preliminary data.</text>
</comment>
<reference evidence="2" key="1">
    <citation type="submission" date="2012-08" db="EMBL/GenBank/DDBJ databases">
        <title>The Genome Sequence of Wuchereria bancrofti.</title>
        <authorList>
            <person name="Nutman T.B."/>
            <person name="Fink D.L."/>
            <person name="Russ C."/>
            <person name="Young S."/>
            <person name="Zeng Q."/>
            <person name="Koehrsen M."/>
            <person name="Alvarado L."/>
            <person name="Berlin A."/>
            <person name="Chapman S.B."/>
            <person name="Chen Z."/>
            <person name="Freedman E."/>
            <person name="Gellesch M."/>
            <person name="Goldberg J."/>
            <person name="Griggs A."/>
            <person name="Gujja S."/>
            <person name="Heilman E.R."/>
            <person name="Heiman D."/>
            <person name="Hepburn T."/>
            <person name="Howarth C."/>
            <person name="Jen D."/>
            <person name="Larson L."/>
            <person name="Lewis B."/>
            <person name="Mehta T."/>
            <person name="Park D."/>
            <person name="Pearson M."/>
            <person name="Roberts A."/>
            <person name="Saif S."/>
            <person name="Shea T."/>
            <person name="Shenoy N."/>
            <person name="Sisk P."/>
            <person name="Stolte C."/>
            <person name="Sykes S."/>
            <person name="Walk T."/>
            <person name="White J."/>
            <person name="Yandava C."/>
            <person name="Haas B."/>
            <person name="Henn M.R."/>
            <person name="Nusbaum C."/>
            <person name="Birren B."/>
        </authorList>
    </citation>
    <scope>NUCLEOTIDE SEQUENCE [LARGE SCALE GENOMIC DNA]</scope>
    <source>
        <strain evidence="2">NA</strain>
    </source>
</reference>
<sequence>MFTPYMEPPAANGDDAETLGAELGYANNFGYYGLQANLSPALCERMLCSERAKELQEIQKRLRYQYLNPYIQWMTILLPLRKMSDLAEDYYAMGIYFQVLSSSGNINVVNLLNAVVIQVGLEQLILEPGEFETWSNAIRERTTNPSFKIDALKIAVEMIIQL</sequence>
<gene>
    <name evidence="1" type="ORF">WUBG_11101</name>
</gene>
<accession>J9AU47</accession>
<dbReference type="AlphaFoldDB" id="J9AU47"/>
<organism evidence="1 2">
    <name type="scientific">Wuchereria bancrofti</name>
    <dbReference type="NCBI Taxonomy" id="6293"/>
    <lineage>
        <taxon>Eukaryota</taxon>
        <taxon>Metazoa</taxon>
        <taxon>Ecdysozoa</taxon>
        <taxon>Nematoda</taxon>
        <taxon>Chromadorea</taxon>
        <taxon>Rhabditida</taxon>
        <taxon>Spirurina</taxon>
        <taxon>Spiruromorpha</taxon>
        <taxon>Filarioidea</taxon>
        <taxon>Onchocercidae</taxon>
        <taxon>Wuchereria</taxon>
    </lineage>
</organism>
<feature type="non-terminal residue" evidence="1">
    <location>
        <position position="162"/>
    </location>
</feature>
<evidence type="ECO:0000313" key="2">
    <source>
        <dbReference type="Proteomes" id="UP000004810"/>
    </source>
</evidence>